<evidence type="ECO:0000256" key="1">
    <source>
        <dbReference type="SAM" id="Phobius"/>
    </source>
</evidence>
<proteinExistence type="predicted"/>
<name>A0A0A2GT15_9FLAO</name>
<evidence type="ECO:0000313" key="2">
    <source>
        <dbReference type="EMBL" id="KGO06399.1"/>
    </source>
</evidence>
<keyword evidence="1" id="KW-0472">Membrane</keyword>
<keyword evidence="3" id="KW-1185">Reference proteome</keyword>
<dbReference type="Proteomes" id="UP000030140">
    <property type="component" value="Unassembled WGS sequence"/>
</dbReference>
<keyword evidence="1" id="KW-1133">Transmembrane helix</keyword>
<accession>A0A0A2GT15</accession>
<evidence type="ECO:0000313" key="3">
    <source>
        <dbReference type="Proteomes" id="UP000030140"/>
    </source>
</evidence>
<dbReference type="OrthoDB" id="1365379at2"/>
<feature type="transmembrane region" description="Helical" evidence="1">
    <location>
        <begin position="37"/>
        <end position="58"/>
    </location>
</feature>
<sequence length="257" mass="28472">MTHTDLLTKIKNAPHVDFGNLFGESINLFQKVFLQGLLLQVLTVAISYGISMLVMLPFSLGGAFIDYNDINSYSDEEVGIVAIITMFFLYLIITVVMAVVNFALQAAFYRIVRMKDRNKRSELGVGFGMFIKKQHIKKVLILSMAQIGIAVVAMLFFILPLFFVLVPLQFAVIIFAFNPEFSVNDILKAAFTLGTKKWGITFGACLVIGFLALVVGVMACFVGVYATISIVYLPAYLVYKEVVGFTEDEDLIAQIGV</sequence>
<reference evidence="2 3" key="1">
    <citation type="submission" date="2014-10" db="EMBL/GenBank/DDBJ databases">
        <title>Draft genome sequence of the proteorhodopsin-containing marine bacterium Dokdonia donghaensis.</title>
        <authorList>
            <person name="Gomez-Consarnau L."/>
            <person name="Gonzalez J.M."/>
            <person name="Riedel T."/>
            <person name="Jaenicke S."/>
            <person name="Wagner-Doebler I."/>
            <person name="Fuhrman J.A."/>
        </authorList>
    </citation>
    <scope>NUCLEOTIDE SEQUENCE [LARGE SCALE GENOMIC DNA]</scope>
    <source>
        <strain evidence="2 3">DSW-1</strain>
    </source>
</reference>
<dbReference type="EMBL" id="JSAQ01000001">
    <property type="protein sequence ID" value="KGO06399.1"/>
    <property type="molecule type" value="Genomic_DNA"/>
</dbReference>
<protein>
    <recommendedName>
        <fullName evidence="4">Glycerophosphoryl diester phosphodiesterase membrane domain-containing protein</fullName>
    </recommendedName>
</protein>
<dbReference type="PATRIC" id="fig|1300343.5.peg.24"/>
<gene>
    <name evidence="2" type="ORF">NV36_05795</name>
</gene>
<organism evidence="2 3">
    <name type="scientific">Dokdonia donghaensis DSW-1</name>
    <dbReference type="NCBI Taxonomy" id="1300343"/>
    <lineage>
        <taxon>Bacteria</taxon>
        <taxon>Pseudomonadati</taxon>
        <taxon>Bacteroidota</taxon>
        <taxon>Flavobacteriia</taxon>
        <taxon>Flavobacteriales</taxon>
        <taxon>Flavobacteriaceae</taxon>
        <taxon>Dokdonia</taxon>
    </lineage>
</organism>
<evidence type="ECO:0008006" key="4">
    <source>
        <dbReference type="Google" id="ProtNLM"/>
    </source>
</evidence>
<dbReference type="RefSeq" id="WP_035325403.1">
    <property type="nucleotide sequence ID" value="NZ_CP015125.1"/>
</dbReference>
<dbReference type="AlphaFoldDB" id="A0A0A2GT15"/>
<feature type="transmembrane region" description="Helical" evidence="1">
    <location>
        <begin position="139"/>
        <end position="162"/>
    </location>
</feature>
<feature type="transmembrane region" description="Helical" evidence="1">
    <location>
        <begin position="78"/>
        <end position="111"/>
    </location>
</feature>
<feature type="transmembrane region" description="Helical" evidence="1">
    <location>
        <begin position="199"/>
        <end position="232"/>
    </location>
</feature>
<comment type="caution">
    <text evidence="2">The sequence shown here is derived from an EMBL/GenBank/DDBJ whole genome shotgun (WGS) entry which is preliminary data.</text>
</comment>
<keyword evidence="1" id="KW-0812">Transmembrane</keyword>
<dbReference type="KEGG" id="ddo:I597_0023"/>